<feature type="transmembrane region" description="Helical" evidence="1">
    <location>
        <begin position="83"/>
        <end position="101"/>
    </location>
</feature>
<evidence type="ECO:0000256" key="1">
    <source>
        <dbReference type="SAM" id="Phobius"/>
    </source>
</evidence>
<dbReference type="GeneID" id="90589706"/>
<evidence type="ECO:0000313" key="3">
    <source>
        <dbReference type="Proteomes" id="UP001218034"/>
    </source>
</evidence>
<reference evidence="2 3" key="1">
    <citation type="submission" date="2022-09" db="EMBL/GenBank/DDBJ databases">
        <title>Xylan utilization by haloarchaea-nanohaloarchaea associations.</title>
        <authorList>
            <person name="Yakimov M."/>
        </authorList>
    </citation>
    <scope>NUCLEOTIDE SEQUENCE [LARGE SCALE GENOMIC DNA]</scope>
    <source>
        <strain evidence="2 3">SVXNc</strain>
    </source>
</reference>
<accession>A0ABY8CHZ2</accession>
<keyword evidence="3" id="KW-1185">Reference proteome</keyword>
<sequence length="173" mass="18981">MAFQNPTVESRIIEFATAPLNNPELLSSLLPLILGAFVIELYFGKHTNEELGWNTSVGNAVIWISTGLNLYLTGALDTELERLATLVVLGVGSFMGYMNFFHKWSESWAFRLSSADVIYPLGHVTVVVVKTGIPVDDVTLKAGGVFVLLTIVGFRILRAFETPANDGLNMNFN</sequence>
<name>A0ABY8CHZ2_9ARCH</name>
<keyword evidence="1" id="KW-0812">Transmembrane</keyword>
<feature type="transmembrane region" description="Helical" evidence="1">
    <location>
        <begin position="25"/>
        <end position="44"/>
    </location>
</feature>
<feature type="transmembrane region" description="Helical" evidence="1">
    <location>
        <begin position="51"/>
        <end position="71"/>
    </location>
</feature>
<proteinExistence type="predicted"/>
<evidence type="ECO:0000313" key="2">
    <source>
        <dbReference type="EMBL" id="WEL19299.1"/>
    </source>
</evidence>
<dbReference type="EMBL" id="CP104395">
    <property type="protein sequence ID" value="WEL19299.1"/>
    <property type="molecule type" value="Genomic_DNA"/>
</dbReference>
<gene>
    <name evidence="2" type="ORF">SVXNc_0271</name>
</gene>
<protein>
    <submittedName>
        <fullName evidence="2">Uncharacterized protein</fullName>
    </submittedName>
</protein>
<dbReference type="Proteomes" id="UP001218034">
    <property type="component" value="Chromosome"/>
</dbReference>
<organism evidence="2 3">
    <name type="scientific">Candidatus Nanohalococcus occultus</name>
    <dbReference type="NCBI Taxonomy" id="2978047"/>
    <lineage>
        <taxon>Archaea</taxon>
        <taxon>Candidatus Nanohalarchaeota</taxon>
        <taxon>Candidatus Nanohalarchaeota incertae sedis</taxon>
        <taxon>Candidatus Nanohalococcus</taxon>
    </lineage>
</organism>
<keyword evidence="1" id="KW-1133">Transmembrane helix</keyword>
<dbReference type="RefSeq" id="WP_347722170.1">
    <property type="nucleotide sequence ID" value="NZ_CP104395.1"/>
</dbReference>
<keyword evidence="1" id="KW-0472">Membrane</keyword>